<evidence type="ECO:0000313" key="4">
    <source>
        <dbReference type="EMBL" id="KAJ4845087.1"/>
    </source>
</evidence>
<dbReference type="PANTHER" id="PTHR31623">
    <property type="entry name" value="F21J9.9"/>
    <property type="match status" value="1"/>
</dbReference>
<dbReference type="Proteomes" id="UP001141552">
    <property type="component" value="Unassembled WGS sequence"/>
</dbReference>
<dbReference type="OrthoDB" id="671439at2759"/>
<dbReference type="AlphaFoldDB" id="A0A9Q0JL92"/>
<protein>
    <submittedName>
        <fullName evidence="4">Uncharacterized protein</fullName>
    </submittedName>
</protein>
<evidence type="ECO:0000256" key="2">
    <source>
        <dbReference type="ARBA" id="ARBA00022679"/>
    </source>
</evidence>
<comment type="caution">
    <text evidence="4">The sequence shown here is derived from an EMBL/GenBank/DDBJ whole genome shotgun (WGS) entry which is preliminary data.</text>
</comment>
<dbReference type="EMBL" id="JAKUCV010001775">
    <property type="protein sequence ID" value="KAJ4845087.1"/>
    <property type="molecule type" value="Genomic_DNA"/>
</dbReference>
<dbReference type="InterPro" id="IPR023213">
    <property type="entry name" value="CAT-like_dom_sf"/>
</dbReference>
<evidence type="ECO:0000313" key="5">
    <source>
        <dbReference type="Proteomes" id="UP001141552"/>
    </source>
</evidence>
<dbReference type="Gene3D" id="3.30.559.10">
    <property type="entry name" value="Chloramphenicol acetyltransferase-like domain"/>
    <property type="match status" value="2"/>
</dbReference>
<keyword evidence="3" id="KW-0012">Acyltransferase</keyword>
<reference evidence="4" key="2">
    <citation type="journal article" date="2023" name="Plants (Basel)">
        <title>Annotation of the Turnera subulata (Passifloraceae) Draft Genome Reveals the S-Locus Evolved after the Divergence of Turneroideae from Passifloroideae in a Stepwise Manner.</title>
        <authorList>
            <person name="Henning P.M."/>
            <person name="Roalson E.H."/>
            <person name="Mir W."/>
            <person name="McCubbin A.G."/>
            <person name="Shore J.S."/>
        </authorList>
    </citation>
    <scope>NUCLEOTIDE SEQUENCE</scope>
    <source>
        <strain evidence="4">F60SS</strain>
    </source>
</reference>
<reference evidence="4" key="1">
    <citation type="submission" date="2022-02" db="EMBL/GenBank/DDBJ databases">
        <authorList>
            <person name="Henning P.M."/>
            <person name="McCubbin A.G."/>
            <person name="Shore J.S."/>
        </authorList>
    </citation>
    <scope>NUCLEOTIDE SEQUENCE</scope>
    <source>
        <strain evidence="4">F60SS</strain>
        <tissue evidence="4">Leaves</tissue>
    </source>
</reference>
<keyword evidence="5" id="KW-1185">Reference proteome</keyword>
<keyword evidence="2" id="KW-0808">Transferase</keyword>
<dbReference type="PANTHER" id="PTHR31623:SF46">
    <property type="entry name" value="VINORINE SYNTHASE-LIKE"/>
    <property type="match status" value="1"/>
</dbReference>
<name>A0A9Q0JL92_9ROSI</name>
<dbReference type="Pfam" id="PF02458">
    <property type="entry name" value="Transferase"/>
    <property type="match status" value="1"/>
</dbReference>
<organism evidence="4 5">
    <name type="scientific">Turnera subulata</name>
    <dbReference type="NCBI Taxonomy" id="218843"/>
    <lineage>
        <taxon>Eukaryota</taxon>
        <taxon>Viridiplantae</taxon>
        <taxon>Streptophyta</taxon>
        <taxon>Embryophyta</taxon>
        <taxon>Tracheophyta</taxon>
        <taxon>Spermatophyta</taxon>
        <taxon>Magnoliopsida</taxon>
        <taxon>eudicotyledons</taxon>
        <taxon>Gunneridae</taxon>
        <taxon>Pentapetalae</taxon>
        <taxon>rosids</taxon>
        <taxon>fabids</taxon>
        <taxon>Malpighiales</taxon>
        <taxon>Passifloraceae</taxon>
        <taxon>Turnera</taxon>
    </lineage>
</organism>
<accession>A0A9Q0JL92</accession>
<proteinExistence type="inferred from homology"/>
<sequence length="430" mass="48345">MMLEIEVISKEIIKPSSPTPDHLRHYQLSFLDQISPPVYNPLALFYPVRGDDKLNQLEKSHQLKQSLSQVLTYYYPLAGRIKGNLFADCNDQGIPFFQAEVKCQLSDFIDNPMPSELTKLIPFELDDAEELPLGVQFNVFECGGIVVGMGISHKIGDALSVFTFIKTWAATARGEADITLPEFISASLFPPLNISGFKPATGITRDGAVVAKRFVFSASSIEALKEKYGRTASLQSQPPPSRIEVLSVFIWSRFMAATEAKPGHTRTYSMTHAVNLRPRMDPPLPEYSFGNYYRVAFTVPSSIDSGDEDCCLLVSKVRDSISKLDKDYVKRLQNGKEHLEFLKEQASSFMRGEMVSLNFTSLCRFPLYEADFGWGKPKWAGSPKLTFKNLVIFMDTPFGNGVEALVHLQDEDMLKFLEDEQMLLFTTPVR</sequence>
<evidence type="ECO:0000256" key="3">
    <source>
        <dbReference type="ARBA" id="ARBA00023315"/>
    </source>
</evidence>
<gene>
    <name evidence="4" type="ORF">Tsubulata_047756</name>
</gene>
<dbReference type="GO" id="GO:0016746">
    <property type="term" value="F:acyltransferase activity"/>
    <property type="evidence" value="ECO:0007669"/>
    <property type="project" value="UniProtKB-KW"/>
</dbReference>
<comment type="similarity">
    <text evidence="1">Belongs to the plant acyltransferase family.</text>
</comment>
<evidence type="ECO:0000256" key="1">
    <source>
        <dbReference type="ARBA" id="ARBA00009861"/>
    </source>
</evidence>